<feature type="compositionally biased region" description="Acidic residues" evidence="1">
    <location>
        <begin position="124"/>
        <end position="134"/>
    </location>
</feature>
<feature type="region of interest" description="Disordered" evidence="1">
    <location>
        <begin position="116"/>
        <end position="138"/>
    </location>
</feature>
<proteinExistence type="predicted"/>
<evidence type="ECO:0000313" key="3">
    <source>
        <dbReference type="Proteomes" id="UP001151760"/>
    </source>
</evidence>
<reference evidence="2" key="2">
    <citation type="submission" date="2022-01" db="EMBL/GenBank/DDBJ databases">
        <authorList>
            <person name="Yamashiro T."/>
            <person name="Shiraishi A."/>
            <person name="Satake H."/>
            <person name="Nakayama K."/>
        </authorList>
    </citation>
    <scope>NUCLEOTIDE SEQUENCE</scope>
</reference>
<organism evidence="2 3">
    <name type="scientific">Tanacetum coccineum</name>
    <dbReference type="NCBI Taxonomy" id="301880"/>
    <lineage>
        <taxon>Eukaryota</taxon>
        <taxon>Viridiplantae</taxon>
        <taxon>Streptophyta</taxon>
        <taxon>Embryophyta</taxon>
        <taxon>Tracheophyta</taxon>
        <taxon>Spermatophyta</taxon>
        <taxon>Magnoliopsida</taxon>
        <taxon>eudicotyledons</taxon>
        <taxon>Gunneridae</taxon>
        <taxon>Pentapetalae</taxon>
        <taxon>asterids</taxon>
        <taxon>campanulids</taxon>
        <taxon>Asterales</taxon>
        <taxon>Asteraceae</taxon>
        <taxon>Asteroideae</taxon>
        <taxon>Anthemideae</taxon>
        <taxon>Anthemidinae</taxon>
        <taxon>Tanacetum</taxon>
    </lineage>
</organism>
<reference evidence="2" key="1">
    <citation type="journal article" date="2022" name="Int. J. Mol. Sci.">
        <title>Draft Genome of Tanacetum Coccineum: Genomic Comparison of Closely Related Tanacetum-Family Plants.</title>
        <authorList>
            <person name="Yamashiro T."/>
            <person name="Shiraishi A."/>
            <person name="Nakayama K."/>
            <person name="Satake H."/>
        </authorList>
    </citation>
    <scope>NUCLEOTIDE SEQUENCE</scope>
</reference>
<dbReference type="EMBL" id="BQNB010013309">
    <property type="protein sequence ID" value="GJT14395.1"/>
    <property type="molecule type" value="Genomic_DNA"/>
</dbReference>
<sequence>MDSKLGKRKRILDVEKPPCLSRSYSFNSSLSGTHVVDAQDDKSLPPYDPIENYISPRPKYLRFSRDRHRKIFARQEKVSRMIKSLSYDCGVSFLEEVSSDDCSVEETKDLVKESLVSTHAENDGEKEEFDEVEDGSGRIEAKLRPNTSLFCRRRNREMEAH</sequence>
<dbReference type="Proteomes" id="UP001151760">
    <property type="component" value="Unassembled WGS sequence"/>
</dbReference>
<name>A0ABQ5BHT2_9ASTR</name>
<evidence type="ECO:0000313" key="2">
    <source>
        <dbReference type="EMBL" id="GJT14395.1"/>
    </source>
</evidence>
<protein>
    <submittedName>
        <fullName evidence="2">Uncharacterized protein</fullName>
    </submittedName>
</protein>
<gene>
    <name evidence="2" type="ORF">Tco_0861437</name>
</gene>
<dbReference type="PANTHER" id="PTHR34775:SF6">
    <property type="entry name" value="TRANSMEMBRANE PROTEIN"/>
    <property type="match status" value="1"/>
</dbReference>
<keyword evidence="3" id="KW-1185">Reference proteome</keyword>
<accession>A0ABQ5BHT2</accession>
<evidence type="ECO:0000256" key="1">
    <source>
        <dbReference type="SAM" id="MobiDB-lite"/>
    </source>
</evidence>
<dbReference type="PANTHER" id="PTHR34775">
    <property type="entry name" value="TRANSMEMBRANE PROTEIN"/>
    <property type="match status" value="1"/>
</dbReference>
<comment type="caution">
    <text evidence="2">The sequence shown here is derived from an EMBL/GenBank/DDBJ whole genome shotgun (WGS) entry which is preliminary data.</text>
</comment>